<dbReference type="InterPro" id="IPR019734">
    <property type="entry name" value="TPR_rpt"/>
</dbReference>
<evidence type="ECO:0000313" key="12">
    <source>
        <dbReference type="Proteomes" id="UP000019484"/>
    </source>
</evidence>
<dbReference type="InterPro" id="IPR029489">
    <property type="entry name" value="OGT/SEC/SPY_C"/>
</dbReference>
<proteinExistence type="inferred from homology"/>
<keyword evidence="6" id="KW-0677">Repeat</keyword>
<dbReference type="Pfam" id="PF13844">
    <property type="entry name" value="Glyco_transf_41"/>
    <property type="match status" value="2"/>
</dbReference>
<dbReference type="SMART" id="SM00028">
    <property type="entry name" value="TPR"/>
    <property type="match status" value="5"/>
</dbReference>
<dbReference type="PANTHER" id="PTHR44998">
    <property type="match status" value="1"/>
</dbReference>
<feature type="domain" description="O-GlcNAc transferase C-terminal" evidence="10">
    <location>
        <begin position="1380"/>
        <end position="1610"/>
    </location>
</feature>
<comment type="pathway">
    <text evidence="1">Protein modification; protein glycosylation.</text>
</comment>
<dbReference type="FunFam" id="3.40.50.11380:FF:000004">
    <property type="entry name" value="UDP-N-acetylglucosaminyltransferase (AFU_orthologue AFUA_1G03380)"/>
    <property type="match status" value="1"/>
</dbReference>
<accession>W9YDN4</accession>
<evidence type="ECO:0000256" key="7">
    <source>
        <dbReference type="ARBA" id="ARBA00022803"/>
    </source>
</evidence>
<evidence type="ECO:0000256" key="2">
    <source>
        <dbReference type="ARBA" id="ARBA00005386"/>
    </source>
</evidence>
<evidence type="ECO:0000256" key="1">
    <source>
        <dbReference type="ARBA" id="ARBA00004922"/>
    </source>
</evidence>
<dbReference type="PANTHER" id="PTHR44998:SF1">
    <property type="entry name" value="UDP-N-ACETYLGLUCOSAMINE--PEPTIDE N-ACETYLGLUCOSAMINYLTRANSFERASE 110 KDA SUBUNIT"/>
    <property type="match status" value="1"/>
</dbReference>
<dbReference type="GO" id="GO:0006493">
    <property type="term" value="P:protein O-linked glycosylation"/>
    <property type="evidence" value="ECO:0007669"/>
    <property type="project" value="TreeGrafter"/>
</dbReference>
<dbReference type="GeneID" id="19158980"/>
<feature type="compositionally biased region" description="Polar residues" evidence="9">
    <location>
        <begin position="104"/>
        <end position="118"/>
    </location>
</feature>
<evidence type="ECO:0000256" key="9">
    <source>
        <dbReference type="SAM" id="MobiDB-lite"/>
    </source>
</evidence>
<keyword evidence="12" id="KW-1185">Reference proteome</keyword>
<dbReference type="Proteomes" id="UP000019484">
    <property type="component" value="Unassembled WGS sequence"/>
</dbReference>
<dbReference type="Gene3D" id="1.25.40.10">
    <property type="entry name" value="Tetratricopeptide repeat domain"/>
    <property type="match status" value="3"/>
</dbReference>
<dbReference type="Gene3D" id="3.40.50.2000">
    <property type="entry name" value="Glycogen Phosphorylase B"/>
    <property type="match status" value="1"/>
</dbReference>
<comment type="caution">
    <text evidence="11">The sequence shown here is derived from an EMBL/GenBank/DDBJ whole genome shotgun (WGS) entry which is preliminary data.</text>
</comment>
<evidence type="ECO:0000256" key="6">
    <source>
        <dbReference type="ARBA" id="ARBA00022737"/>
    </source>
</evidence>
<protein>
    <recommendedName>
        <fullName evidence="3">protein O-GlcNAc transferase</fullName>
        <ecNumber evidence="3">2.4.1.255</ecNumber>
    </recommendedName>
</protein>
<name>W9YDN4_9EURO</name>
<feature type="compositionally biased region" description="Polar residues" evidence="9">
    <location>
        <begin position="362"/>
        <end position="375"/>
    </location>
</feature>
<comment type="similarity">
    <text evidence="2">Belongs to the glycosyltransferase 41 family. O-GlcNAc transferase subfamily.</text>
</comment>
<dbReference type="OrthoDB" id="421121at2759"/>
<dbReference type="eggNOG" id="KOG4626">
    <property type="taxonomic scope" value="Eukaryota"/>
</dbReference>
<feature type="repeat" description="TPR" evidence="8">
    <location>
        <begin position="931"/>
        <end position="964"/>
    </location>
</feature>
<dbReference type="Pfam" id="PF13432">
    <property type="entry name" value="TPR_16"/>
    <property type="match status" value="2"/>
</dbReference>
<evidence type="ECO:0000256" key="3">
    <source>
        <dbReference type="ARBA" id="ARBA00011970"/>
    </source>
</evidence>
<dbReference type="PROSITE" id="PS50005">
    <property type="entry name" value="TPR"/>
    <property type="match status" value="3"/>
</dbReference>
<evidence type="ECO:0000256" key="5">
    <source>
        <dbReference type="ARBA" id="ARBA00022679"/>
    </source>
</evidence>
<evidence type="ECO:0000259" key="10">
    <source>
        <dbReference type="Pfam" id="PF13844"/>
    </source>
</evidence>
<dbReference type="Gene3D" id="3.40.50.11380">
    <property type="match status" value="1"/>
</dbReference>
<feature type="repeat" description="TPR" evidence="8">
    <location>
        <begin position="507"/>
        <end position="540"/>
    </location>
</feature>
<feature type="repeat" description="TPR" evidence="8">
    <location>
        <begin position="897"/>
        <end position="930"/>
    </location>
</feature>
<feature type="region of interest" description="Disordered" evidence="9">
    <location>
        <begin position="358"/>
        <end position="401"/>
    </location>
</feature>
<dbReference type="HOGENOM" id="CLU_001721_0_0_1"/>
<dbReference type="FunFam" id="1.25.40.10:FF:000552">
    <property type="entry name" value="UDP-N-acetylglucosaminyltransferase (AFU_orthologue AFUA_1G03380)"/>
    <property type="match status" value="1"/>
</dbReference>
<organism evidence="11 12">
    <name type="scientific">Capronia coronata CBS 617.96</name>
    <dbReference type="NCBI Taxonomy" id="1182541"/>
    <lineage>
        <taxon>Eukaryota</taxon>
        <taxon>Fungi</taxon>
        <taxon>Dikarya</taxon>
        <taxon>Ascomycota</taxon>
        <taxon>Pezizomycotina</taxon>
        <taxon>Eurotiomycetes</taxon>
        <taxon>Chaetothyriomycetidae</taxon>
        <taxon>Chaetothyriales</taxon>
        <taxon>Herpotrichiellaceae</taxon>
        <taxon>Capronia</taxon>
    </lineage>
</organism>
<dbReference type="STRING" id="1182541.W9YDN4"/>
<sequence>MITVPYRPVNTMDPLHDPEGYWRRSSGTVTRQYAIPAASGVPGHQRERSGGLSYAEHEMMRQRKTPYGRLFEQDTAVLDKNVQLPASKHLLLSSSPEFERKPPSSLTPQWAGTQQSHQRGVMSGSDFGRDGRYDREPQPYGTSKAISYRPAWDFPGGLDSMLNQTLPLQPTQRYYFQHGSNIPTVLPATLHSQFGPTASAGQELYGPYWPDGTYNPYRPASIRDSRVFPRAPAERFPLDHHVLHQETWSKPARLPTVEDNAYHHTAPQHFLSTPVDFVQSPSSKWSHSHNTYHGSFSYSQPYSGPSHAMPGPMTVTRPVLDSLIPGPGSERIAYRDRAFAWANGVYAELLHTIRNSKKEQRANMQTGSEPRTTAKPTIFPRPPKRSGSHFQEDSGVRLSRTQEASNNQTLGIGSQQFLFDAPTRPHTAIFRPQQTHNDLDTKAFQSKCEPNSVSSHQYRLPDRIPETRQARQAAPLELPLRPPINDSANAALQQMELLCHQADTPWVDGMLLAGCLAYGLGNYTKAEEWYQAVLRLDPGHVEAMSNLAATCHALHRREDALKYWSDAVSLRPSYFEAVEHLIGLLCTSHRAREAVSVIEYVENTLRIRNEDPQAAWGELSDAESDTRSHTSSIATVASYDNGRYDFEFGLQNQPSARGTESQPPGFGSSGYAIPGTDNGRMLALVHAKGNMLYALGNNHGAAMAFEDAILIATGQRKQGIKGLIKVILGACLSNIRDPEYVRSKLDGKEPILLAPEHAKATARLMFPPEGDLPGLEHVSVPFAVSAAVSTTSNSLLSLAKIYQDGMSNATDIGSLRSPSTREILALYYLSLSLQPSPSTANNVGILLAGVQQSVHPAHLADPSFPQLSAIPGVVAGTGIQLALMYYNYGLVIDSKHAHLYTNLGSLLKDIGQLGAAIKMYERAVSCDGHFDIALANLANAVKDQGRVAEAIVYYRRAVAANPDFAEAVCGLATALNSVCDWRGRGGICASDKLRDRLHVDDAGAKHEPSRPYGWINRVVEIVDKQLKDGESWGRGTLTPTMIESLTAKLTLHRQSSTDNRRTQLMDVLRQSLRFWSGQKWEGSRIVRLVERAIREIGWQWYQDRYVHRKEYPARKYSRPYLPNSLSTPSAPTVLPFHTFTAPLSAKQVRQISQRNALRISVCTLRSAWLPSTVYPPPAPPSPCLNVGYVSSDFNNHPLAHLMQSVFGLHDPTRVRAICYATTASDGSVHRQQIEREAPVFHDASAWTVERLVKQVVRDNVHVLVNLNGYTRGARNEVFAARPAPIHMSFMGFAGTLGAEWCDYVYADRISVPPDTLAPWRRNVDIEDRLRPDSLVEDEEDWVYAENLIFARDTFFCVDHKQSAPDSEKVGLTLRDPVSREAAWEEEQDKRWKMRKELFPTLSDTAVILGNFNQLYKIDPATFDMYLEILKMVPNAILWLLRFPDLGERNLLQYARDWASPEVASRIVFTDVAAKGTHITRASVVDLFLDTPECNAHTTAADVVWSGTPIVTWGKWKYKMCSRMAGSIVASALPQGRAGDEARRDLLVRSEKEYIDTAIELARGLEYPTTSNPAGQGQKLGRGKGRLVDLRRLLWEGRWTSRLFDTKRWVRDVESAYWAAWKKWEKGEGGDIWLQDGRV</sequence>
<reference evidence="11 12" key="1">
    <citation type="submission" date="2013-03" db="EMBL/GenBank/DDBJ databases">
        <title>The Genome Sequence of Capronia coronata CBS 617.96.</title>
        <authorList>
            <consortium name="The Broad Institute Genomics Platform"/>
            <person name="Cuomo C."/>
            <person name="de Hoog S."/>
            <person name="Gorbushina A."/>
            <person name="Walker B."/>
            <person name="Young S.K."/>
            <person name="Zeng Q."/>
            <person name="Gargeya S."/>
            <person name="Fitzgerald M."/>
            <person name="Haas B."/>
            <person name="Abouelleil A."/>
            <person name="Allen A.W."/>
            <person name="Alvarado L."/>
            <person name="Arachchi H.M."/>
            <person name="Berlin A.M."/>
            <person name="Chapman S.B."/>
            <person name="Gainer-Dewar J."/>
            <person name="Goldberg J."/>
            <person name="Griggs A."/>
            <person name="Gujja S."/>
            <person name="Hansen M."/>
            <person name="Howarth C."/>
            <person name="Imamovic A."/>
            <person name="Ireland A."/>
            <person name="Larimer J."/>
            <person name="McCowan C."/>
            <person name="Murphy C."/>
            <person name="Pearson M."/>
            <person name="Poon T.W."/>
            <person name="Priest M."/>
            <person name="Roberts A."/>
            <person name="Saif S."/>
            <person name="Shea T."/>
            <person name="Sisk P."/>
            <person name="Sykes S."/>
            <person name="Wortman J."/>
            <person name="Nusbaum C."/>
            <person name="Birren B."/>
        </authorList>
    </citation>
    <scope>NUCLEOTIDE SEQUENCE [LARGE SCALE GENOMIC DNA]</scope>
    <source>
        <strain evidence="11 12">CBS 617.96</strain>
    </source>
</reference>
<evidence type="ECO:0000256" key="8">
    <source>
        <dbReference type="PROSITE-ProRule" id="PRU00339"/>
    </source>
</evidence>
<dbReference type="SUPFAM" id="SSF48452">
    <property type="entry name" value="TPR-like"/>
    <property type="match status" value="1"/>
</dbReference>
<dbReference type="RefSeq" id="XP_007723181.1">
    <property type="nucleotide sequence ID" value="XM_007724991.1"/>
</dbReference>
<dbReference type="EC" id="2.4.1.255" evidence="3"/>
<evidence type="ECO:0000313" key="11">
    <source>
        <dbReference type="EMBL" id="EXJ90987.1"/>
    </source>
</evidence>
<keyword evidence="7 8" id="KW-0802">TPR repeat</keyword>
<keyword evidence="4" id="KW-0328">Glycosyltransferase</keyword>
<feature type="region of interest" description="Disordered" evidence="9">
    <location>
        <begin position="95"/>
        <end position="144"/>
    </location>
</feature>
<dbReference type="InterPro" id="IPR011990">
    <property type="entry name" value="TPR-like_helical_dom_sf"/>
</dbReference>
<feature type="domain" description="O-GlcNAc transferase C-terminal" evidence="10">
    <location>
        <begin position="1125"/>
        <end position="1313"/>
    </location>
</feature>
<dbReference type="EMBL" id="AMWN01000003">
    <property type="protein sequence ID" value="EXJ90987.1"/>
    <property type="molecule type" value="Genomic_DNA"/>
</dbReference>
<feature type="compositionally biased region" description="Basic and acidic residues" evidence="9">
    <location>
        <begin position="127"/>
        <end position="137"/>
    </location>
</feature>
<dbReference type="GO" id="GO:0097363">
    <property type="term" value="F:protein O-acetylglucosaminyltransferase activity"/>
    <property type="evidence" value="ECO:0007669"/>
    <property type="project" value="UniProtKB-EC"/>
</dbReference>
<gene>
    <name evidence="11" type="ORF">A1O1_04094</name>
</gene>
<keyword evidence="5" id="KW-0808">Transferase</keyword>
<evidence type="ECO:0000256" key="4">
    <source>
        <dbReference type="ARBA" id="ARBA00022676"/>
    </source>
</evidence>